<dbReference type="PANTHER" id="PTHR23513">
    <property type="entry name" value="INTEGRAL MEMBRANE EFFLUX PROTEIN-RELATED"/>
    <property type="match status" value="1"/>
</dbReference>
<gene>
    <name evidence="8" type="ORF">DFH01_07795</name>
</gene>
<reference evidence="9" key="1">
    <citation type="submission" date="2018-05" db="EMBL/GenBank/DDBJ databases">
        <authorList>
            <person name="Du Z."/>
            <person name="Wang X."/>
        </authorList>
    </citation>
    <scope>NUCLEOTIDE SEQUENCE [LARGE SCALE GENOMIC DNA]</scope>
    <source>
        <strain evidence="9">CQN31</strain>
    </source>
</reference>
<dbReference type="GO" id="GO:0022857">
    <property type="term" value="F:transmembrane transporter activity"/>
    <property type="evidence" value="ECO:0007669"/>
    <property type="project" value="InterPro"/>
</dbReference>
<dbReference type="Proteomes" id="UP000245765">
    <property type="component" value="Unassembled WGS sequence"/>
</dbReference>
<evidence type="ECO:0000256" key="6">
    <source>
        <dbReference type="ARBA" id="ARBA00023136"/>
    </source>
</evidence>
<sequence>MADPAPATLPLWRQPPFLLFLSSRVLSAFALQMQVVAVGWQVYALTDSAFALGLIGLVQFVPMLLLTPVTGLAADRLDRRAVTAACRAANGLAAAALAAGSLAGWLDAGWIFAIVALFGATRAFEMPASQALLASVVATKDLARANALAASTGQAATIAGPAAGGLLYAAGGPAAPYAGVAALALLSAVLVLLIRMAAQPRPRGRVTLEVLLSGLVFLRARPALMGAVTLDMVAVLIGGAAALLPVYARDILDAGPWGLGILRSALAVGGLAASLWLAWRPLGRRAGRSMLRAVALFGAGTVVFGLSESLALSVLALALVGAADVVSVVVRQSLVQLGTPDEMRGRVAAVNSLFIGTSNQLGEFYAGSMAALLGPVAAVVLGGFGTMTVVLLWMRWFPALRAVDRLEDVTPHQSPGHAAMRHTLP</sequence>
<dbReference type="EMBL" id="QGNA01000001">
    <property type="protein sequence ID" value="PWS39129.1"/>
    <property type="molecule type" value="Genomic_DNA"/>
</dbReference>
<organism evidence="8 9">
    <name type="scientific">Falsiroseomonas bella</name>
    <dbReference type="NCBI Taxonomy" id="2184016"/>
    <lineage>
        <taxon>Bacteria</taxon>
        <taxon>Pseudomonadati</taxon>
        <taxon>Pseudomonadota</taxon>
        <taxon>Alphaproteobacteria</taxon>
        <taxon>Acetobacterales</taxon>
        <taxon>Roseomonadaceae</taxon>
        <taxon>Falsiroseomonas</taxon>
    </lineage>
</organism>
<protein>
    <submittedName>
        <fullName evidence="8">MFS transporter</fullName>
    </submittedName>
</protein>
<keyword evidence="3" id="KW-1003">Cell membrane</keyword>
<keyword evidence="9" id="KW-1185">Reference proteome</keyword>
<keyword evidence="6 7" id="KW-0472">Membrane</keyword>
<comment type="subcellular location">
    <subcellularLocation>
        <location evidence="1">Cell membrane</location>
        <topology evidence="1">Multi-pass membrane protein</topology>
    </subcellularLocation>
</comment>
<dbReference type="InterPro" id="IPR011701">
    <property type="entry name" value="MFS"/>
</dbReference>
<feature type="transmembrane region" description="Helical" evidence="7">
    <location>
        <begin position="291"/>
        <end position="320"/>
    </location>
</feature>
<dbReference type="Pfam" id="PF07690">
    <property type="entry name" value="MFS_1"/>
    <property type="match status" value="1"/>
</dbReference>
<feature type="transmembrane region" description="Helical" evidence="7">
    <location>
        <begin position="174"/>
        <end position="194"/>
    </location>
</feature>
<dbReference type="Gene3D" id="1.20.1250.20">
    <property type="entry name" value="MFS general substrate transporter like domains"/>
    <property type="match status" value="1"/>
</dbReference>
<feature type="transmembrane region" description="Helical" evidence="7">
    <location>
        <begin position="49"/>
        <end position="69"/>
    </location>
</feature>
<comment type="caution">
    <text evidence="8">The sequence shown here is derived from an EMBL/GenBank/DDBJ whole genome shotgun (WGS) entry which is preliminary data.</text>
</comment>
<keyword evidence="2" id="KW-0813">Transport</keyword>
<dbReference type="CDD" id="cd06173">
    <property type="entry name" value="MFS_MefA_like"/>
    <property type="match status" value="1"/>
</dbReference>
<dbReference type="PANTHER" id="PTHR23513:SF9">
    <property type="entry name" value="ENTEROBACTIN EXPORTER ENTS"/>
    <property type="match status" value="1"/>
</dbReference>
<evidence type="ECO:0000256" key="5">
    <source>
        <dbReference type="ARBA" id="ARBA00022989"/>
    </source>
</evidence>
<keyword evidence="4 7" id="KW-0812">Transmembrane</keyword>
<accession>A0A317FMD8</accession>
<proteinExistence type="predicted"/>
<keyword evidence="5 7" id="KW-1133">Transmembrane helix</keyword>
<evidence type="ECO:0000313" key="9">
    <source>
        <dbReference type="Proteomes" id="UP000245765"/>
    </source>
</evidence>
<evidence type="ECO:0000256" key="7">
    <source>
        <dbReference type="SAM" id="Phobius"/>
    </source>
</evidence>
<evidence type="ECO:0000256" key="1">
    <source>
        <dbReference type="ARBA" id="ARBA00004651"/>
    </source>
</evidence>
<feature type="transmembrane region" description="Helical" evidence="7">
    <location>
        <begin position="369"/>
        <end position="393"/>
    </location>
</feature>
<feature type="transmembrane region" description="Helical" evidence="7">
    <location>
        <begin position="260"/>
        <end position="279"/>
    </location>
</feature>
<evidence type="ECO:0000256" key="3">
    <source>
        <dbReference type="ARBA" id="ARBA00022475"/>
    </source>
</evidence>
<dbReference type="AlphaFoldDB" id="A0A317FMD8"/>
<evidence type="ECO:0000313" key="8">
    <source>
        <dbReference type="EMBL" id="PWS39129.1"/>
    </source>
</evidence>
<dbReference type="InterPro" id="IPR036259">
    <property type="entry name" value="MFS_trans_sf"/>
</dbReference>
<dbReference type="GO" id="GO:0005886">
    <property type="term" value="C:plasma membrane"/>
    <property type="evidence" value="ECO:0007669"/>
    <property type="project" value="UniProtKB-SubCell"/>
</dbReference>
<name>A0A317FMD8_9PROT</name>
<dbReference type="SUPFAM" id="SSF103473">
    <property type="entry name" value="MFS general substrate transporter"/>
    <property type="match status" value="1"/>
</dbReference>
<dbReference type="RefSeq" id="WP_109869750.1">
    <property type="nucleotide sequence ID" value="NZ_QGNA01000001.1"/>
</dbReference>
<evidence type="ECO:0000256" key="4">
    <source>
        <dbReference type="ARBA" id="ARBA00022692"/>
    </source>
</evidence>
<dbReference type="OrthoDB" id="7283966at2"/>
<evidence type="ECO:0000256" key="2">
    <source>
        <dbReference type="ARBA" id="ARBA00022448"/>
    </source>
</evidence>
<feature type="transmembrane region" description="Helical" evidence="7">
    <location>
        <begin position="223"/>
        <end position="248"/>
    </location>
</feature>